<dbReference type="SUPFAM" id="SSF49899">
    <property type="entry name" value="Concanavalin A-like lectins/glucanases"/>
    <property type="match status" value="1"/>
</dbReference>
<evidence type="ECO:0000313" key="4">
    <source>
        <dbReference type="Proteomes" id="UP001521222"/>
    </source>
</evidence>
<dbReference type="PANTHER" id="PTHR10963:SF24">
    <property type="entry name" value="GLYCOSIDASE C21B10.07-RELATED"/>
    <property type="match status" value="1"/>
</dbReference>
<dbReference type="Pfam" id="PF26113">
    <property type="entry name" value="GH16_XgeA"/>
    <property type="match status" value="1"/>
</dbReference>
<dbReference type="PROSITE" id="PS51762">
    <property type="entry name" value="GH16_2"/>
    <property type="match status" value="1"/>
</dbReference>
<dbReference type="Proteomes" id="UP001521222">
    <property type="component" value="Unassembled WGS sequence"/>
</dbReference>
<dbReference type="PANTHER" id="PTHR10963">
    <property type="entry name" value="GLYCOSYL HYDROLASE-RELATED"/>
    <property type="match status" value="1"/>
</dbReference>
<accession>A0ABR3QXN1</accession>
<feature type="signal peptide" evidence="1">
    <location>
        <begin position="1"/>
        <end position="20"/>
    </location>
</feature>
<keyword evidence="4" id="KW-1185">Reference proteome</keyword>
<sequence length="312" mass="33571">MPSLSALLGVAAATLSVASATKYTVQDTYPGSSFFDHFNFVTTEKTNGFVNYVDQATATTKGYIKYDNGDAVFGVDYKTKLNSANGGDVGRDSVRLEGKVEYNKGLFVLDVKHMPGGICGTWPSFWSLGREPWPVKGEIDIFEGVNKNSANTYALHTDTQCKTSGLGQTGTQALTDCALDSSSGSTGCSVTDPSTKSFGAGFNSNNGGYYVTEWQAEGIKIWFFPRGSEPSSLTSSSPDTSDFGTPHANFQGDCDIEKRFMDQRFIFTNTFCGDWAGNVYAQSGCPMYTGLSGMDSCKKYVAENPALFVGRS</sequence>
<dbReference type="InterPro" id="IPR000757">
    <property type="entry name" value="Beta-glucanase-like"/>
</dbReference>
<gene>
    <name evidence="3" type="ORF">SLS59_007664</name>
</gene>
<feature type="chain" id="PRO_5047049631" description="GH16 domain-containing protein" evidence="1">
    <location>
        <begin position="21"/>
        <end position="312"/>
    </location>
</feature>
<dbReference type="InterPro" id="IPR050546">
    <property type="entry name" value="Glycosyl_Hydrlase_16"/>
</dbReference>
<evidence type="ECO:0000256" key="1">
    <source>
        <dbReference type="SAM" id="SignalP"/>
    </source>
</evidence>
<organism evidence="3 4">
    <name type="scientific">Nothophoma quercina</name>
    <dbReference type="NCBI Taxonomy" id="749835"/>
    <lineage>
        <taxon>Eukaryota</taxon>
        <taxon>Fungi</taxon>
        <taxon>Dikarya</taxon>
        <taxon>Ascomycota</taxon>
        <taxon>Pezizomycotina</taxon>
        <taxon>Dothideomycetes</taxon>
        <taxon>Pleosporomycetidae</taxon>
        <taxon>Pleosporales</taxon>
        <taxon>Pleosporineae</taxon>
        <taxon>Didymellaceae</taxon>
        <taxon>Nothophoma</taxon>
    </lineage>
</organism>
<name>A0ABR3QXN1_9PLEO</name>
<feature type="domain" description="GH16" evidence="2">
    <location>
        <begin position="22"/>
        <end position="284"/>
    </location>
</feature>
<dbReference type="Gene3D" id="2.60.120.200">
    <property type="match status" value="1"/>
</dbReference>
<dbReference type="InterPro" id="IPR013320">
    <property type="entry name" value="ConA-like_dom_sf"/>
</dbReference>
<evidence type="ECO:0000259" key="2">
    <source>
        <dbReference type="PROSITE" id="PS51762"/>
    </source>
</evidence>
<reference evidence="3 4" key="1">
    <citation type="submission" date="2024-02" db="EMBL/GenBank/DDBJ databases">
        <title>De novo assembly and annotation of 12 fungi associated with fruit tree decline syndrome in Ontario, Canada.</title>
        <authorList>
            <person name="Sulman M."/>
            <person name="Ellouze W."/>
            <person name="Ilyukhin E."/>
        </authorList>
    </citation>
    <scope>NUCLEOTIDE SEQUENCE [LARGE SCALE GENOMIC DNA]</scope>
    <source>
        <strain evidence="3 4">M97-236</strain>
    </source>
</reference>
<protein>
    <recommendedName>
        <fullName evidence="2">GH16 domain-containing protein</fullName>
    </recommendedName>
</protein>
<comment type="caution">
    <text evidence="3">The sequence shown here is derived from an EMBL/GenBank/DDBJ whole genome shotgun (WGS) entry which is preliminary data.</text>
</comment>
<evidence type="ECO:0000313" key="3">
    <source>
        <dbReference type="EMBL" id="KAL1596921.1"/>
    </source>
</evidence>
<dbReference type="EMBL" id="JAKIXB020000027">
    <property type="protein sequence ID" value="KAL1596921.1"/>
    <property type="molecule type" value="Genomic_DNA"/>
</dbReference>
<proteinExistence type="predicted"/>
<keyword evidence="1" id="KW-0732">Signal</keyword>